<reference evidence="2" key="2">
    <citation type="journal article" date="2024" name="Int. J. Antimicrob. Agents">
        <title>Identification of a novel Providencia species showing multi-drug-resistant in three patients with hospital-acquired infection.</title>
        <authorList>
            <person name="Yang W."/>
            <person name="Chen J."/>
            <person name="Yang F."/>
            <person name="Ji P."/>
            <person name="Shen S."/>
            <person name="Yin D."/>
            <person name="Hu F."/>
        </authorList>
    </citation>
    <scope>NUCLEOTIDE SEQUENCE</scope>
    <source>
        <strain evidence="2">CRE-138-0111</strain>
    </source>
</reference>
<feature type="transmembrane region" description="Helical" evidence="1">
    <location>
        <begin position="6"/>
        <end position="30"/>
    </location>
</feature>
<evidence type="ECO:0000313" key="3">
    <source>
        <dbReference type="Proteomes" id="UP001176478"/>
    </source>
</evidence>
<dbReference type="Proteomes" id="UP001176478">
    <property type="component" value="Unassembled WGS sequence"/>
</dbReference>
<organism evidence="2 3">
    <name type="scientific">Providencia huashanensis</name>
    <dbReference type="NCBI Taxonomy" id="3037798"/>
    <lineage>
        <taxon>Bacteria</taxon>
        <taxon>Pseudomonadati</taxon>
        <taxon>Pseudomonadota</taxon>
        <taxon>Gammaproteobacteria</taxon>
        <taxon>Enterobacterales</taxon>
        <taxon>Morganellaceae</taxon>
        <taxon>Providencia</taxon>
    </lineage>
</organism>
<protein>
    <submittedName>
        <fullName evidence="2">Type IV conjugative transfer system protein TraL</fullName>
    </submittedName>
</protein>
<dbReference type="InterPro" id="IPR009838">
    <property type="entry name" value="T4SS_TraL"/>
</dbReference>
<dbReference type="EMBL" id="JAUQTG010000012">
    <property type="protein sequence ID" value="MDO7858182.1"/>
    <property type="molecule type" value="Genomic_DNA"/>
</dbReference>
<sequence>MPFFVFLGIGVFTGRIFTMSLIGIVITRFYGSFLQKASEKYFLHLCYWKFGVSVGKSTIVPNAFDREFIVWRAKILKRVCWTWKAKTPRWNWCWLFRLSASAFSPAH</sequence>
<reference evidence="2" key="1">
    <citation type="submission" date="2023-07" db="EMBL/GenBank/DDBJ databases">
        <authorList>
            <person name="Yang W."/>
            <person name="Chen J."/>
            <person name="Ji P."/>
            <person name="Hu F."/>
        </authorList>
    </citation>
    <scope>NUCLEOTIDE SEQUENCE</scope>
    <source>
        <strain evidence="2">CRE-138-0111</strain>
    </source>
</reference>
<keyword evidence="1" id="KW-0812">Transmembrane</keyword>
<keyword evidence="1" id="KW-1133">Transmembrane helix</keyword>
<keyword evidence="3" id="KW-1185">Reference proteome</keyword>
<proteinExistence type="predicted"/>
<gene>
    <name evidence="2" type="ORF">Q5E86_17925</name>
</gene>
<evidence type="ECO:0000313" key="2">
    <source>
        <dbReference type="EMBL" id="MDO7858182.1"/>
    </source>
</evidence>
<keyword evidence="1" id="KW-0472">Membrane</keyword>
<dbReference type="Pfam" id="PF07178">
    <property type="entry name" value="TraL"/>
    <property type="match status" value="1"/>
</dbReference>
<accession>A0ABT9AV64</accession>
<comment type="caution">
    <text evidence="2">The sequence shown here is derived from an EMBL/GenBank/DDBJ whole genome shotgun (WGS) entry which is preliminary data.</text>
</comment>
<evidence type="ECO:0000256" key="1">
    <source>
        <dbReference type="SAM" id="Phobius"/>
    </source>
</evidence>
<name>A0ABT9AV64_9GAMM</name>